<organism evidence="1 2">
    <name type="scientific">Pseudomonas syringae pv. castaneae</name>
    <dbReference type="NCBI Taxonomy" id="264450"/>
    <lineage>
        <taxon>Bacteria</taxon>
        <taxon>Pseudomonadati</taxon>
        <taxon>Pseudomonadota</taxon>
        <taxon>Gammaproteobacteria</taxon>
        <taxon>Pseudomonadales</taxon>
        <taxon>Pseudomonadaceae</taxon>
        <taxon>Pseudomonas</taxon>
        <taxon>Pseudomonas syringae</taxon>
    </lineage>
</organism>
<comment type="caution">
    <text evidence="1">The sequence shown here is derived from an EMBL/GenBank/DDBJ whole genome shotgun (WGS) entry which is preliminary data.</text>
</comment>
<dbReference type="Proteomes" id="UP000050381">
    <property type="component" value="Unassembled WGS sequence"/>
</dbReference>
<name>A0A0P9MHZ0_PSESX</name>
<sequence>MTSVNEPLSVFGCMCFASNRAGTLVRLISQALDHPELLCCTNV</sequence>
<dbReference type="PATRIC" id="fig|264450.4.peg.1705"/>
<evidence type="ECO:0000313" key="1">
    <source>
        <dbReference type="EMBL" id="KPW91386.1"/>
    </source>
</evidence>
<accession>A0A0P9MHZ0</accession>
<dbReference type="EMBL" id="LJQD01000452">
    <property type="protein sequence ID" value="KPW91386.1"/>
    <property type="molecule type" value="Genomic_DNA"/>
</dbReference>
<protein>
    <submittedName>
        <fullName evidence="1">Uncharacterized protein</fullName>
    </submittedName>
</protein>
<dbReference type="AlphaFoldDB" id="A0A0P9MHZ0"/>
<gene>
    <name evidence="1" type="ORF">ALO79_100211</name>
</gene>
<proteinExistence type="predicted"/>
<reference evidence="1 2" key="1">
    <citation type="submission" date="2015-09" db="EMBL/GenBank/DDBJ databases">
        <title>Genome announcement of multiple Pseudomonas syringae strains.</title>
        <authorList>
            <person name="Thakur S."/>
            <person name="Wang P.W."/>
            <person name="Gong Y."/>
            <person name="Weir B.S."/>
            <person name="Guttman D.S."/>
        </authorList>
    </citation>
    <scope>NUCLEOTIDE SEQUENCE [LARGE SCALE GENOMIC DNA]</scope>
    <source>
        <strain evidence="1 2">ICMP9419</strain>
    </source>
</reference>
<evidence type="ECO:0000313" key="2">
    <source>
        <dbReference type="Proteomes" id="UP000050381"/>
    </source>
</evidence>